<gene>
    <name evidence="1" type="ORF">D7D52_26910</name>
</gene>
<dbReference type="Proteomes" id="UP000267164">
    <property type="component" value="Chromosome"/>
</dbReference>
<accession>A0A386ZH58</accession>
<evidence type="ECO:0000313" key="2">
    <source>
        <dbReference type="Proteomes" id="UP000267164"/>
    </source>
</evidence>
<sequence length="103" mass="11340">MVIPTREKSRGNGLGSQRWRRYADAFDRVERCASHGYFLEAIAILDSLIGDRLASRLGHLQGDDSIKVEPIGRLCGALIGYKKGLLQDQVTGSVTRPDWPVGS</sequence>
<keyword evidence="2" id="KW-1185">Reference proteome</keyword>
<dbReference type="OrthoDB" id="4554825at2"/>
<reference evidence="1 2" key="1">
    <citation type="submission" date="2018-09" db="EMBL/GenBank/DDBJ databases">
        <title>Nocardia yunnanensis sp. nov., an actinomycete isolated from a soil sample.</title>
        <authorList>
            <person name="Zhang J."/>
        </authorList>
    </citation>
    <scope>NUCLEOTIDE SEQUENCE [LARGE SCALE GENOMIC DNA]</scope>
    <source>
        <strain evidence="1 2">CFHS0054</strain>
    </source>
</reference>
<organism evidence="1 2">
    <name type="scientific">Nocardia yunnanensis</name>
    <dbReference type="NCBI Taxonomy" id="2382165"/>
    <lineage>
        <taxon>Bacteria</taxon>
        <taxon>Bacillati</taxon>
        <taxon>Actinomycetota</taxon>
        <taxon>Actinomycetes</taxon>
        <taxon>Mycobacteriales</taxon>
        <taxon>Nocardiaceae</taxon>
        <taxon>Nocardia</taxon>
    </lineage>
</organism>
<evidence type="ECO:0000313" key="1">
    <source>
        <dbReference type="EMBL" id="AYF76841.1"/>
    </source>
</evidence>
<dbReference type="EMBL" id="CP032568">
    <property type="protein sequence ID" value="AYF76841.1"/>
    <property type="molecule type" value="Genomic_DNA"/>
</dbReference>
<name>A0A386ZH58_9NOCA</name>
<protein>
    <submittedName>
        <fullName evidence="1">Uncharacterized protein</fullName>
    </submittedName>
</protein>
<proteinExistence type="predicted"/>
<dbReference type="AlphaFoldDB" id="A0A386ZH58"/>
<dbReference type="KEGG" id="nyu:D7D52_26910"/>